<comment type="similarity">
    <text evidence="1 7">Belongs to the ABC transporter superfamily.</text>
</comment>
<dbReference type="SUPFAM" id="SSF52540">
    <property type="entry name" value="P-loop containing nucleoside triphosphate hydrolases"/>
    <property type="match status" value="1"/>
</dbReference>
<evidence type="ECO:0000256" key="3">
    <source>
        <dbReference type="ARBA" id="ARBA00022741"/>
    </source>
</evidence>
<dbReference type="InterPro" id="IPR017871">
    <property type="entry name" value="ABC_transporter-like_CS"/>
</dbReference>
<dbReference type="PRINTS" id="PR00364">
    <property type="entry name" value="DISEASERSIST"/>
</dbReference>
<name>A0ABY5MIQ0_9HYPH</name>
<dbReference type="SUPFAM" id="SSF54631">
    <property type="entry name" value="CBS-domain pair"/>
    <property type="match status" value="1"/>
</dbReference>
<evidence type="ECO:0000256" key="2">
    <source>
        <dbReference type="ARBA" id="ARBA00022448"/>
    </source>
</evidence>
<dbReference type="PANTHER" id="PTHR43869">
    <property type="entry name" value="GLYCINE BETAINE/PROLINE BETAINE TRANSPORT SYSTEM ATP-BINDING PROTEIN PROV"/>
    <property type="match status" value="1"/>
</dbReference>
<keyword evidence="6" id="KW-0129">CBS domain</keyword>
<sequence>MEAKLKVRDAFKVFGTAPEDALERLRRGESKEQILAETGQVVGVQDVSFDVEEAQIFVVMGLSGSGKSTLVRMLNGLIKPTAGHILVDGEDVATCSPEQLRRIRRNKVAMVFQHFALFPHKTIAENVAYGLKIKGVGAAERRKKALASLDQVGLSAWADSYPAELSGGMQQRVGLARGLATDPQILLMDEPFGALDPLIRREMQDELLNLQKTLKKTIVFITHDLNEALILGDRIAIMKDGRFVQVGSAQEIVAHPADDYVSAFVADIDRGRVFTAGDVADEPAAVQLTASAEEAMAIMEERNLNALHVLDGDTVAGVVTYQDLSAEQRRNGKARMLASVVISDFPSAAKNAQLHELYGLASSGLPIAVVGEGGKLTGVVEPEAVFAQLSREEQPQDDGKSEEPS</sequence>
<keyword evidence="4 7" id="KW-0067">ATP-binding</keyword>
<evidence type="ECO:0000313" key="10">
    <source>
        <dbReference type="EMBL" id="UUP17884.1"/>
    </source>
</evidence>
<dbReference type="EMBL" id="CP030941">
    <property type="protein sequence ID" value="UUP17884.1"/>
    <property type="molecule type" value="Genomic_DNA"/>
</dbReference>
<dbReference type="InterPro" id="IPR000644">
    <property type="entry name" value="CBS_dom"/>
</dbReference>
<evidence type="ECO:0000313" key="11">
    <source>
        <dbReference type="Proteomes" id="UP001342418"/>
    </source>
</evidence>
<evidence type="ECO:0000256" key="4">
    <source>
        <dbReference type="ARBA" id="ARBA00022840"/>
    </source>
</evidence>
<proteinExistence type="inferred from homology"/>
<dbReference type="InterPro" id="IPR003593">
    <property type="entry name" value="AAA+_ATPase"/>
</dbReference>
<dbReference type="CDD" id="cd03294">
    <property type="entry name" value="ABC_Pro_Gly_Betaine"/>
    <property type="match status" value="1"/>
</dbReference>
<dbReference type="GO" id="GO:0005524">
    <property type="term" value="F:ATP binding"/>
    <property type="evidence" value="ECO:0007669"/>
    <property type="project" value="UniProtKB-KW"/>
</dbReference>
<gene>
    <name evidence="10" type="primary">opuAA_2</name>
    <name evidence="10" type="ORF">NTH_02360</name>
</gene>
<dbReference type="EC" id="7.6.2.9" evidence="7"/>
<dbReference type="Pfam" id="PF00005">
    <property type="entry name" value="ABC_tran"/>
    <property type="match status" value="1"/>
</dbReference>
<comment type="subunit">
    <text evidence="7">The complex is probably composed of two ATP-binding proteins, two transmembrane proteins and a solute-binding protein.</text>
</comment>
<organism evidence="10 11">
    <name type="scientific">Nitratireductor thuwali</name>
    <dbReference type="NCBI Taxonomy" id="2267699"/>
    <lineage>
        <taxon>Bacteria</taxon>
        <taxon>Pseudomonadati</taxon>
        <taxon>Pseudomonadota</taxon>
        <taxon>Alphaproteobacteria</taxon>
        <taxon>Hyphomicrobiales</taxon>
        <taxon>Phyllobacteriaceae</taxon>
        <taxon>Nitratireductor</taxon>
    </lineage>
</organism>
<keyword evidence="7" id="KW-1003">Cell membrane</keyword>
<keyword evidence="11" id="KW-1185">Reference proteome</keyword>
<dbReference type="InterPro" id="IPR005892">
    <property type="entry name" value="Gly-betaine_transp_ATP-bd"/>
</dbReference>
<comment type="catalytic activity">
    <reaction evidence="7">
        <text>a quaternary ammonium(out) + ATP + H2O = a quaternary ammonium(in) + ADP + phosphate + H(+)</text>
        <dbReference type="Rhea" id="RHEA:11036"/>
        <dbReference type="ChEBI" id="CHEBI:15377"/>
        <dbReference type="ChEBI" id="CHEBI:15378"/>
        <dbReference type="ChEBI" id="CHEBI:30616"/>
        <dbReference type="ChEBI" id="CHEBI:35267"/>
        <dbReference type="ChEBI" id="CHEBI:43474"/>
        <dbReference type="ChEBI" id="CHEBI:456216"/>
    </reaction>
</comment>
<dbReference type="SMART" id="SM00382">
    <property type="entry name" value="AAA"/>
    <property type="match status" value="1"/>
</dbReference>
<dbReference type="InterPro" id="IPR046342">
    <property type="entry name" value="CBS_dom_sf"/>
</dbReference>
<dbReference type="Pfam" id="PF00571">
    <property type="entry name" value="CBS"/>
    <property type="match status" value="1"/>
</dbReference>
<dbReference type="RefSeq" id="WP_338530170.1">
    <property type="nucleotide sequence ID" value="NZ_CP030941.1"/>
</dbReference>
<dbReference type="PROSITE" id="PS50893">
    <property type="entry name" value="ABC_TRANSPORTER_2"/>
    <property type="match status" value="1"/>
</dbReference>
<accession>A0ABY5MIQ0</accession>
<dbReference type="Gene3D" id="3.40.50.300">
    <property type="entry name" value="P-loop containing nucleotide triphosphate hydrolases"/>
    <property type="match status" value="1"/>
</dbReference>
<dbReference type="InterPro" id="IPR003439">
    <property type="entry name" value="ABC_transporter-like_ATP-bd"/>
</dbReference>
<keyword evidence="2 7" id="KW-0813">Transport</keyword>
<evidence type="ECO:0000256" key="5">
    <source>
        <dbReference type="ARBA" id="ARBA00022970"/>
    </source>
</evidence>
<evidence type="ECO:0000256" key="6">
    <source>
        <dbReference type="PROSITE-ProRule" id="PRU00703"/>
    </source>
</evidence>
<feature type="domain" description="CBS" evidence="9">
    <location>
        <begin position="279"/>
        <end position="335"/>
    </location>
</feature>
<dbReference type="PROSITE" id="PS00211">
    <property type="entry name" value="ABC_TRANSPORTER_1"/>
    <property type="match status" value="1"/>
</dbReference>
<feature type="domain" description="ABC transporter" evidence="8">
    <location>
        <begin position="5"/>
        <end position="265"/>
    </location>
</feature>
<dbReference type="PROSITE" id="PS51371">
    <property type="entry name" value="CBS"/>
    <property type="match status" value="1"/>
</dbReference>
<evidence type="ECO:0000259" key="9">
    <source>
        <dbReference type="PROSITE" id="PS51371"/>
    </source>
</evidence>
<keyword evidence="3 7" id="KW-0547">Nucleotide-binding</keyword>
<evidence type="ECO:0000256" key="7">
    <source>
        <dbReference type="RuleBase" id="RU369116"/>
    </source>
</evidence>
<dbReference type="Gene3D" id="3.10.580.10">
    <property type="entry name" value="CBS-domain"/>
    <property type="match status" value="1"/>
</dbReference>
<dbReference type="NCBIfam" id="TIGR01186">
    <property type="entry name" value="proV"/>
    <property type="match status" value="1"/>
</dbReference>
<keyword evidence="7" id="KW-0997">Cell inner membrane</keyword>
<reference evidence="10 11" key="1">
    <citation type="submission" date="2018-07" db="EMBL/GenBank/DDBJ databases">
        <title>Genome sequence of Nitratireductor thuwali#1536.</title>
        <authorList>
            <person name="Michoud G."/>
            <person name="Merlino G."/>
            <person name="Sefrji F.O."/>
            <person name="Daffonchio D."/>
        </authorList>
    </citation>
    <scope>NUCLEOTIDE SEQUENCE [LARGE SCALE GENOMIC DNA]</scope>
    <source>
        <strain evidence="11">Nit1536</strain>
    </source>
</reference>
<keyword evidence="7" id="KW-0472">Membrane</keyword>
<comment type="subcellular location">
    <subcellularLocation>
        <location evidence="7">Cell inner membrane</location>
        <topology evidence="7">Peripheral membrane protein</topology>
    </subcellularLocation>
</comment>
<protein>
    <recommendedName>
        <fullName evidence="7">Quaternary amine transport ATP-binding protein</fullName>
        <ecNumber evidence="7">7.6.2.9</ecNumber>
    </recommendedName>
</protein>
<dbReference type="InterPro" id="IPR027417">
    <property type="entry name" value="P-loop_NTPase"/>
</dbReference>
<evidence type="ECO:0000256" key="1">
    <source>
        <dbReference type="ARBA" id="ARBA00005417"/>
    </source>
</evidence>
<dbReference type="PANTHER" id="PTHR43869:SF1">
    <property type="entry name" value="GLYCINE BETAINE_PROLINE BETAINE TRANSPORT SYSTEM ATP-BINDING PROTEIN PROV"/>
    <property type="match status" value="1"/>
</dbReference>
<dbReference type="InterPro" id="IPR051921">
    <property type="entry name" value="ABC_osmolyte_uptake_ATP-bind"/>
</dbReference>
<evidence type="ECO:0000259" key="8">
    <source>
        <dbReference type="PROSITE" id="PS50893"/>
    </source>
</evidence>
<keyword evidence="5" id="KW-0029">Amino-acid transport</keyword>
<dbReference type="Proteomes" id="UP001342418">
    <property type="component" value="Chromosome"/>
</dbReference>